<feature type="transmembrane region" description="Helical" evidence="1">
    <location>
        <begin position="35"/>
        <end position="55"/>
    </location>
</feature>
<keyword evidence="1" id="KW-0812">Transmembrane</keyword>
<gene>
    <name evidence="2" type="ORF">DTO96_102447</name>
</gene>
<dbReference type="AlphaFoldDB" id="A0A345DEA3"/>
<evidence type="ECO:0000313" key="2">
    <source>
        <dbReference type="EMBL" id="AXF86691.1"/>
    </source>
</evidence>
<dbReference type="KEGG" id="hyf:DTO96_102447"/>
<dbReference type="EMBL" id="CP031124">
    <property type="protein sequence ID" value="AXF86691.1"/>
    <property type="molecule type" value="Genomic_DNA"/>
</dbReference>
<accession>A0A345DEA3</accession>
<dbReference type="RefSeq" id="WP_114563740.1">
    <property type="nucleotide sequence ID" value="NZ_CP031124.1"/>
</dbReference>
<evidence type="ECO:0000256" key="1">
    <source>
        <dbReference type="SAM" id="Phobius"/>
    </source>
</evidence>
<evidence type="ECO:0000313" key="3">
    <source>
        <dbReference type="Proteomes" id="UP000252182"/>
    </source>
</evidence>
<reference evidence="3" key="1">
    <citation type="submission" date="2018-07" db="EMBL/GenBank/DDBJ databases">
        <authorList>
            <person name="Kim H."/>
        </authorList>
    </citation>
    <scope>NUCLEOTIDE SEQUENCE [LARGE SCALE GENOMIC DNA]</scope>
    <source>
        <strain evidence="3">F02</strain>
    </source>
</reference>
<dbReference type="Proteomes" id="UP000252182">
    <property type="component" value="Chromosome"/>
</dbReference>
<keyword evidence="3" id="KW-1185">Reference proteome</keyword>
<sequence length="93" mass="10422">MGTVWTIIGWGVVAVLGLMLLSLCFVALVQAIVMLPAALALAWGLFFLGLPFYAVHYFDSWWWILLCVPCFALAYIPIHCIHLYEKSIEDSST</sequence>
<name>A0A345DEA3_9BURK</name>
<proteinExistence type="predicted"/>
<feature type="transmembrane region" description="Helical" evidence="1">
    <location>
        <begin position="61"/>
        <end position="84"/>
    </location>
</feature>
<keyword evidence="1" id="KW-0472">Membrane</keyword>
<protein>
    <submittedName>
        <fullName evidence="2">Uncharacterized protein</fullName>
    </submittedName>
</protein>
<feature type="transmembrane region" description="Helical" evidence="1">
    <location>
        <begin position="6"/>
        <end position="28"/>
    </location>
</feature>
<organism evidence="2 3">
    <name type="scientific">Ephemeroptericola cinctiostellae</name>
    <dbReference type="NCBI Taxonomy" id="2268024"/>
    <lineage>
        <taxon>Bacteria</taxon>
        <taxon>Pseudomonadati</taxon>
        <taxon>Pseudomonadota</taxon>
        <taxon>Betaproteobacteria</taxon>
        <taxon>Burkholderiales</taxon>
        <taxon>Burkholderiaceae</taxon>
        <taxon>Ephemeroptericola</taxon>
    </lineage>
</organism>
<keyword evidence="1" id="KW-1133">Transmembrane helix</keyword>